<evidence type="ECO:0000313" key="1">
    <source>
        <dbReference type="EMBL" id="MFC0204738.1"/>
    </source>
</evidence>
<protein>
    <recommendedName>
        <fullName evidence="3">SGNH/GDSL hydrolase family protein</fullName>
    </recommendedName>
</protein>
<evidence type="ECO:0008006" key="3">
    <source>
        <dbReference type="Google" id="ProtNLM"/>
    </source>
</evidence>
<proteinExistence type="predicted"/>
<dbReference type="Proteomes" id="UP001589798">
    <property type="component" value="Unassembled WGS sequence"/>
</dbReference>
<accession>A0ABV6CVH7</accession>
<comment type="caution">
    <text evidence="1">The sequence shown here is derived from an EMBL/GenBank/DDBJ whole genome shotgun (WGS) entry which is preliminary data.</text>
</comment>
<name>A0ABV6CVH7_9SPHN</name>
<gene>
    <name evidence="1" type="ORF">ACFFJC_10680</name>
</gene>
<dbReference type="RefSeq" id="WP_379487499.1">
    <property type="nucleotide sequence ID" value="NZ_JBHLWK010000013.1"/>
</dbReference>
<reference evidence="1 2" key="1">
    <citation type="submission" date="2024-09" db="EMBL/GenBank/DDBJ databases">
        <authorList>
            <person name="Sun Q."/>
            <person name="Mori K."/>
        </authorList>
    </citation>
    <scope>NUCLEOTIDE SEQUENCE [LARGE SCALE GENOMIC DNA]</scope>
    <source>
        <strain evidence="1 2">CCM 7706</strain>
    </source>
</reference>
<organism evidence="1 2">
    <name type="scientific">Novosphingobium soli</name>
    <dbReference type="NCBI Taxonomy" id="574956"/>
    <lineage>
        <taxon>Bacteria</taxon>
        <taxon>Pseudomonadati</taxon>
        <taxon>Pseudomonadota</taxon>
        <taxon>Alphaproteobacteria</taxon>
        <taxon>Sphingomonadales</taxon>
        <taxon>Sphingomonadaceae</taxon>
        <taxon>Novosphingobium</taxon>
    </lineage>
</organism>
<evidence type="ECO:0000313" key="2">
    <source>
        <dbReference type="Proteomes" id="UP001589798"/>
    </source>
</evidence>
<keyword evidence="2" id="KW-1185">Reference proteome</keyword>
<sequence>MAVSTDNAYSGPYAGNGVTTVFPFTFTAPSAAEVGVVARDASSVDVAPVPYTVTINAGAGGSVTFSSPPAAGHTILILLDPSFTQDLQFENGSAWLAEPVNEGYDRAALRDQALKRDVDRALKADVGQAGLAVGEIAPGEVLMRIGDQLVGVANDPGSAAESAERAEDALAGAILAEGGAQSAAAASAGSASAASNSAAAASASAGAAASSALAAGGSASAAQGHAAAAALAAASAPSIYPNVAAGLAVVADGATFWVSSVLPDSLTLYRRNGSVADQVLVFHSAGARIPLLLATYGDRASIPVGLRYDGMQVYVLEGDLWSQWSAAENDWITPSWATNNTVWASANHILDGSTLYYSAFFFLGYKYNGVSPYYEPPVGAAFALPISTGNSIRRHIFDLTIYNSTYDDEISGGASADDARKAASLAAMIYVEGSNTSLVDSPTQIVLAVSWRGRIIQIKGPLAGDVPGGSVPNMFRYGREVGWAPFLYPGPLFADDDVSRVEVVDIDDADLVAEGFTQGIRNKPGFPAMMGDYLEAPIAAGDYIVARWSAEAETPGEFGFPLVWTYAAENTLNTPQLGGVLLREKSSTVREYYYAGRATQAGIAKIAFGMGSITAPHRVKVTKAQYYVGSTPGFWISGADFPAPVDAAPLMGDEIFLTSDRALPFIASNGLVERAADVTVELVAGPEPDLPVGTQPVFANARAQDTILLDPGRLEGKELSLILRAKETAHRIVSRVLPVRVVQVPFAEPVTIKCIYFGDSHSATLFARYLKAYLAAWNINIVFYGTLENAVGPNYGDGPQQYGEGRGGWGIANIFGTYPYIGGVGSYEVWTSVLGPGSAATAAYTSAVFDTRHRTNPFLSNDPGSGSAVPVIPGSLPLLGGGTATGLRVDLVNYRDRFALPTDIDIVLWDIGDNDVAQVGSAGAVARMNEMYPAILAEFRRAWLPAEIVCWAGGLGMVNRADIMWKNTRPVLAAQVKAVRDAVAAGDDKLRFVSDWMHQTLHSGYPLKTGTVDPVTGCTVTSLSDPGHDDRYPGRAQGLEALSSAIANLIGA</sequence>
<dbReference type="EMBL" id="JBHLWK010000013">
    <property type="protein sequence ID" value="MFC0204738.1"/>
    <property type="molecule type" value="Genomic_DNA"/>
</dbReference>